<keyword evidence="10" id="KW-1185">Reference proteome</keyword>
<dbReference type="EMBL" id="LSZW01000047">
    <property type="protein sequence ID" value="KXK66103.1"/>
    <property type="molecule type" value="Genomic_DNA"/>
</dbReference>
<name>A0A136Q612_9FIRM</name>
<dbReference type="SMART" id="SM00342">
    <property type="entry name" value="HTH_ARAC"/>
    <property type="match status" value="1"/>
</dbReference>
<feature type="domain" description="HTH araC/xylS-type" evidence="7">
    <location>
        <begin position="435"/>
        <end position="533"/>
    </location>
</feature>
<dbReference type="InterPro" id="IPR009057">
    <property type="entry name" value="Homeodomain-like_sf"/>
</dbReference>
<dbReference type="InterPro" id="IPR018062">
    <property type="entry name" value="HTH_AraC-typ_CS"/>
</dbReference>
<dbReference type="InterPro" id="IPR018060">
    <property type="entry name" value="HTH_AraC"/>
</dbReference>
<sequence>MYKVLIVDDESLIRKNIEFSIDYEHLPLTVCGLAKNGLEASELVISQDPDIIITDIKMPVMDGIALIHELKENNIEKKVIVISGYDDYEYLRPALTYGSVDYICKPLDPQELNRALLTAVGELNREREAQRREESMTAQIEQNRAYLLEHFFTEIAQDRLRSQEEIRQTLDLFHIRSLASGYMCFAIGCDSASDMSALDFNCFVLSLRELFSNEYTGYDVFFAQNDADLLCGVIASEHPLREVELGDAVAERSERILQFLTDSNHISVTMGLSGVHSSEADLPEAFREAATTLHDRFYQSASPVRCYTEVFSSHTSTQLSLLDIEKKILQSISSSDYTLASANTGLFFDLLFSSGQFQRHTQHLALRGLILHLEEFIYESGISGKRILGLLDDVRQKSASPEHMFVTKQNLDDLILEIIRSISANRNEKYKDIIQRVLRYLQENYASDIGLNDAAEQVQLTPSYLSSLFKQYYGKSFLQCLTNLRIEEAKRLLKDPEQKIADIAVKCGFSNSKYFDKIFKKQSGYTPTEFRLKKPE</sequence>
<dbReference type="RefSeq" id="WP_066520134.1">
    <property type="nucleotide sequence ID" value="NZ_CABMOF010000003.1"/>
</dbReference>
<dbReference type="PROSITE" id="PS01124">
    <property type="entry name" value="HTH_ARAC_FAMILY_2"/>
    <property type="match status" value="1"/>
</dbReference>
<evidence type="ECO:0000256" key="5">
    <source>
        <dbReference type="ARBA" id="ARBA00024867"/>
    </source>
</evidence>
<dbReference type="SUPFAM" id="SSF46689">
    <property type="entry name" value="Homeodomain-like"/>
    <property type="match status" value="2"/>
</dbReference>
<dbReference type="GO" id="GO:0003700">
    <property type="term" value="F:DNA-binding transcription factor activity"/>
    <property type="evidence" value="ECO:0007669"/>
    <property type="project" value="InterPro"/>
</dbReference>
<keyword evidence="6" id="KW-0597">Phosphoprotein</keyword>
<dbReference type="PROSITE" id="PS50110">
    <property type="entry name" value="RESPONSE_REGULATORY"/>
    <property type="match status" value="1"/>
</dbReference>
<organism evidence="9 10">
    <name type="scientific">Christensenella minuta</name>
    <dbReference type="NCBI Taxonomy" id="626937"/>
    <lineage>
        <taxon>Bacteria</taxon>
        <taxon>Bacillati</taxon>
        <taxon>Bacillota</taxon>
        <taxon>Clostridia</taxon>
        <taxon>Christensenellales</taxon>
        <taxon>Christensenellaceae</taxon>
        <taxon>Christensenella</taxon>
    </lineage>
</organism>
<dbReference type="SMART" id="SM00448">
    <property type="entry name" value="REC"/>
    <property type="match status" value="1"/>
</dbReference>
<dbReference type="GO" id="GO:0000160">
    <property type="term" value="P:phosphorelay signal transduction system"/>
    <property type="evidence" value="ECO:0007669"/>
    <property type="project" value="InterPro"/>
</dbReference>
<reference evidence="10" key="1">
    <citation type="submission" date="2016-02" db="EMBL/GenBank/DDBJ databases">
        <authorList>
            <person name="Mitreva M."/>
            <person name="Pepin K.H."/>
            <person name="Mihindukulasuriya K.A."/>
            <person name="Fulton R."/>
            <person name="Fronick C."/>
            <person name="O'Laughlin M."/>
            <person name="Miner T."/>
            <person name="Herter B."/>
            <person name="Rosa B.A."/>
            <person name="Cordes M."/>
            <person name="Tomlinson C."/>
            <person name="Wollam A."/>
            <person name="Palsikar V.B."/>
            <person name="Mardis E.R."/>
            <person name="Wilson R.K."/>
        </authorList>
    </citation>
    <scope>NUCLEOTIDE SEQUENCE [LARGE SCALE GENOMIC DNA]</scope>
    <source>
        <strain evidence="10">DSM 22607</strain>
    </source>
</reference>
<accession>A0A136Q612</accession>
<dbReference type="STRING" id="626937.HMPREF3293_00839"/>
<dbReference type="Pfam" id="PF12833">
    <property type="entry name" value="HTH_18"/>
    <property type="match status" value="1"/>
</dbReference>
<comment type="caution">
    <text evidence="9">The sequence shown here is derived from an EMBL/GenBank/DDBJ whole genome shotgun (WGS) entry which is preliminary data.</text>
</comment>
<dbReference type="Pfam" id="PF00072">
    <property type="entry name" value="Response_reg"/>
    <property type="match status" value="1"/>
</dbReference>
<keyword evidence="2" id="KW-0805">Transcription regulation</keyword>
<dbReference type="Gene3D" id="1.10.10.60">
    <property type="entry name" value="Homeodomain-like"/>
    <property type="match status" value="2"/>
</dbReference>
<dbReference type="InterPro" id="IPR001789">
    <property type="entry name" value="Sig_transdc_resp-reg_receiver"/>
</dbReference>
<keyword evidence="4" id="KW-0804">Transcription</keyword>
<evidence type="ECO:0000313" key="9">
    <source>
        <dbReference type="EMBL" id="KXK66103.1"/>
    </source>
</evidence>
<dbReference type="AlphaFoldDB" id="A0A136Q612"/>
<dbReference type="InterPro" id="IPR020449">
    <property type="entry name" value="Tscrpt_reg_AraC-type_HTH"/>
</dbReference>
<evidence type="ECO:0000256" key="3">
    <source>
        <dbReference type="ARBA" id="ARBA00023125"/>
    </source>
</evidence>
<evidence type="ECO:0000259" key="8">
    <source>
        <dbReference type="PROSITE" id="PS50110"/>
    </source>
</evidence>
<evidence type="ECO:0000256" key="1">
    <source>
        <dbReference type="ARBA" id="ARBA00018672"/>
    </source>
</evidence>
<dbReference type="PRINTS" id="PR00032">
    <property type="entry name" value="HTHARAC"/>
</dbReference>
<dbReference type="InterPro" id="IPR011006">
    <property type="entry name" value="CheY-like_superfamily"/>
</dbReference>
<evidence type="ECO:0000256" key="2">
    <source>
        <dbReference type="ARBA" id="ARBA00023015"/>
    </source>
</evidence>
<dbReference type="PANTHER" id="PTHR43280:SF2">
    <property type="entry name" value="HTH-TYPE TRANSCRIPTIONAL REGULATOR EXSA"/>
    <property type="match status" value="1"/>
</dbReference>
<evidence type="ECO:0000256" key="6">
    <source>
        <dbReference type="PROSITE-ProRule" id="PRU00169"/>
    </source>
</evidence>
<evidence type="ECO:0000259" key="7">
    <source>
        <dbReference type="PROSITE" id="PS01124"/>
    </source>
</evidence>
<evidence type="ECO:0000256" key="4">
    <source>
        <dbReference type="ARBA" id="ARBA00023163"/>
    </source>
</evidence>
<proteinExistence type="predicted"/>
<dbReference type="SUPFAM" id="SSF52172">
    <property type="entry name" value="CheY-like"/>
    <property type="match status" value="1"/>
</dbReference>
<dbReference type="PANTHER" id="PTHR43280">
    <property type="entry name" value="ARAC-FAMILY TRANSCRIPTIONAL REGULATOR"/>
    <property type="match status" value="1"/>
</dbReference>
<evidence type="ECO:0000313" key="10">
    <source>
        <dbReference type="Proteomes" id="UP000070366"/>
    </source>
</evidence>
<protein>
    <recommendedName>
        <fullName evidence="1">Stage 0 sporulation protein A homolog</fullName>
    </recommendedName>
</protein>
<feature type="modified residue" description="4-aspartylphosphate" evidence="6">
    <location>
        <position position="55"/>
    </location>
</feature>
<dbReference type="CDD" id="cd17536">
    <property type="entry name" value="REC_YesN-like"/>
    <property type="match status" value="1"/>
</dbReference>
<comment type="function">
    <text evidence="5">May play the central regulatory role in sporulation. It may be an element of the effector pathway responsible for the activation of sporulation genes in response to nutritional stress. Spo0A may act in concert with spo0H (a sigma factor) to control the expression of some genes that are critical to the sporulation process.</text>
</comment>
<dbReference type="Gene3D" id="3.40.50.2300">
    <property type="match status" value="1"/>
</dbReference>
<keyword evidence="3" id="KW-0238">DNA-binding</keyword>
<dbReference type="PROSITE" id="PS00041">
    <property type="entry name" value="HTH_ARAC_FAMILY_1"/>
    <property type="match status" value="1"/>
</dbReference>
<gene>
    <name evidence="9" type="ORF">HMPREF3293_00839</name>
</gene>
<feature type="domain" description="Response regulatory" evidence="8">
    <location>
        <begin position="3"/>
        <end position="120"/>
    </location>
</feature>
<dbReference type="Proteomes" id="UP000070366">
    <property type="component" value="Unassembled WGS sequence"/>
</dbReference>
<dbReference type="GO" id="GO:0043565">
    <property type="term" value="F:sequence-specific DNA binding"/>
    <property type="evidence" value="ECO:0007669"/>
    <property type="project" value="InterPro"/>
</dbReference>